<evidence type="ECO:0000256" key="2">
    <source>
        <dbReference type="ARBA" id="ARBA00007613"/>
    </source>
</evidence>
<evidence type="ECO:0000256" key="8">
    <source>
        <dbReference type="SAM" id="Coils"/>
    </source>
</evidence>
<evidence type="ECO:0000256" key="6">
    <source>
        <dbReference type="ARBA" id="ARBA00023136"/>
    </source>
</evidence>
<keyword evidence="8" id="KW-0175">Coiled coil</keyword>
<sequence>MTVKRTFIATFVALACAAPAVQAIGLFDAYHAARESDPTWRAALKENEAGQENRNLGRAGLLPQISASGYKYKVTGDRKQPYLGRTFTEDLDYTSKSASVQLSQPLFNMQRLAEYRQGNARAEYSDAVLDQKLQDLAVRLSGAYMDVLLARDSIDLAEAKLKAISEQLAAAKRMYELGDGTVTDVDEATARRDIADAQRIEAEDRLQVSLKTLQELIGETPRSLAVLSGDAFVLPTMQDSAAMWTERALANNPEIRAQRKAVEISDREIDRSKAGHYPTVDLVGSFSKADSDSVTTVNQRTTSRSIGVQVNIPLFSGGYTSALTRQAAANRDKAKEDLEAAISKIRTEVVRQYTGTTTGASKVRALDLAVKSSERSLKSTLMGFKAGLRTNADILNAQEQLYQSRRDLAEAKYIYLISRVRLKAAAGELSEADIIEVDRYFSAEAAF</sequence>
<keyword evidence="6" id="KW-0472">Membrane</keyword>
<organism evidence="10 11">
    <name type="scientific">Microvirgula aerodenitrificans</name>
    <dbReference type="NCBI Taxonomy" id="57480"/>
    <lineage>
        <taxon>Bacteria</taxon>
        <taxon>Pseudomonadati</taxon>
        <taxon>Pseudomonadota</taxon>
        <taxon>Betaproteobacteria</taxon>
        <taxon>Neisseriales</taxon>
        <taxon>Aquaspirillaceae</taxon>
        <taxon>Microvirgula</taxon>
    </lineage>
</organism>
<dbReference type="GO" id="GO:0015562">
    <property type="term" value="F:efflux transmembrane transporter activity"/>
    <property type="evidence" value="ECO:0007669"/>
    <property type="project" value="InterPro"/>
</dbReference>
<dbReference type="OrthoDB" id="9813458at2"/>
<dbReference type="STRING" id="1122240.GCA_000620105_02214"/>
<name>A0A2S0P9S0_9NEIS</name>
<feature type="coiled-coil region" evidence="8">
    <location>
        <begin position="154"/>
        <end position="205"/>
    </location>
</feature>
<dbReference type="KEGG" id="maer:DAI18_08345"/>
<keyword evidence="4" id="KW-1134">Transmembrane beta strand</keyword>
<keyword evidence="7" id="KW-0998">Cell outer membrane</keyword>
<feature type="signal peptide" evidence="9">
    <location>
        <begin position="1"/>
        <end position="23"/>
    </location>
</feature>
<dbReference type="PANTHER" id="PTHR30026:SF20">
    <property type="entry name" value="OUTER MEMBRANE PROTEIN TOLC"/>
    <property type="match status" value="1"/>
</dbReference>
<dbReference type="GO" id="GO:0009279">
    <property type="term" value="C:cell outer membrane"/>
    <property type="evidence" value="ECO:0007669"/>
    <property type="project" value="UniProtKB-SubCell"/>
</dbReference>
<evidence type="ECO:0000256" key="3">
    <source>
        <dbReference type="ARBA" id="ARBA00022448"/>
    </source>
</evidence>
<dbReference type="InterPro" id="IPR003423">
    <property type="entry name" value="OMP_efflux"/>
</dbReference>
<comment type="subcellular location">
    <subcellularLocation>
        <location evidence="1">Cell outer membrane</location>
    </subcellularLocation>
</comment>
<dbReference type="AlphaFoldDB" id="A0A2S0P9S0"/>
<evidence type="ECO:0000256" key="7">
    <source>
        <dbReference type="ARBA" id="ARBA00023237"/>
    </source>
</evidence>
<dbReference type="GO" id="GO:0015288">
    <property type="term" value="F:porin activity"/>
    <property type="evidence" value="ECO:0007669"/>
    <property type="project" value="TreeGrafter"/>
</dbReference>
<evidence type="ECO:0000256" key="5">
    <source>
        <dbReference type="ARBA" id="ARBA00022692"/>
    </source>
</evidence>
<dbReference type="InterPro" id="IPR010130">
    <property type="entry name" value="T1SS_OMP_TolC"/>
</dbReference>
<accession>A0A2S0P9S0</accession>
<dbReference type="NCBIfam" id="TIGR01844">
    <property type="entry name" value="type_I_sec_TolC"/>
    <property type="match status" value="1"/>
</dbReference>
<keyword evidence="9" id="KW-0732">Signal</keyword>
<reference evidence="10 11" key="1">
    <citation type="submission" date="2018-04" db="EMBL/GenBank/DDBJ databases">
        <title>Denitrifier Microvirgula.</title>
        <authorList>
            <person name="Anderson E."/>
            <person name="Jang J."/>
            <person name="Ishii S."/>
        </authorList>
    </citation>
    <scope>NUCLEOTIDE SEQUENCE [LARGE SCALE GENOMIC DNA]</scope>
    <source>
        <strain evidence="10 11">BE2.4</strain>
    </source>
</reference>
<dbReference type="PROSITE" id="PS51257">
    <property type="entry name" value="PROKAR_LIPOPROTEIN"/>
    <property type="match status" value="1"/>
</dbReference>
<dbReference type="Gene3D" id="1.20.1600.10">
    <property type="entry name" value="Outer membrane efflux proteins (OEP)"/>
    <property type="match status" value="1"/>
</dbReference>
<keyword evidence="5" id="KW-0812">Transmembrane</keyword>
<keyword evidence="3" id="KW-0813">Transport</keyword>
<dbReference type="SUPFAM" id="SSF56954">
    <property type="entry name" value="Outer membrane efflux proteins (OEP)"/>
    <property type="match status" value="1"/>
</dbReference>
<feature type="chain" id="PRO_5015695440" evidence="9">
    <location>
        <begin position="24"/>
        <end position="447"/>
    </location>
</feature>
<dbReference type="Proteomes" id="UP000244173">
    <property type="component" value="Chromosome"/>
</dbReference>
<evidence type="ECO:0000256" key="9">
    <source>
        <dbReference type="SAM" id="SignalP"/>
    </source>
</evidence>
<dbReference type="EMBL" id="CP028519">
    <property type="protein sequence ID" value="AVY94053.1"/>
    <property type="molecule type" value="Genomic_DNA"/>
</dbReference>
<gene>
    <name evidence="10" type="ORF">DAI18_08345</name>
</gene>
<dbReference type="InterPro" id="IPR051906">
    <property type="entry name" value="TolC-like"/>
</dbReference>
<dbReference type="GO" id="GO:1990281">
    <property type="term" value="C:efflux pump complex"/>
    <property type="evidence" value="ECO:0007669"/>
    <property type="project" value="TreeGrafter"/>
</dbReference>
<keyword evidence="11" id="KW-1185">Reference proteome</keyword>
<evidence type="ECO:0000313" key="10">
    <source>
        <dbReference type="EMBL" id="AVY94053.1"/>
    </source>
</evidence>
<dbReference type="Pfam" id="PF02321">
    <property type="entry name" value="OEP"/>
    <property type="match status" value="2"/>
</dbReference>
<evidence type="ECO:0000256" key="1">
    <source>
        <dbReference type="ARBA" id="ARBA00004442"/>
    </source>
</evidence>
<protein>
    <submittedName>
        <fullName evidence="10">Channel protein TolC</fullName>
    </submittedName>
</protein>
<comment type="similarity">
    <text evidence="2">Belongs to the outer membrane factor (OMF) (TC 1.B.17) family.</text>
</comment>
<evidence type="ECO:0000256" key="4">
    <source>
        <dbReference type="ARBA" id="ARBA00022452"/>
    </source>
</evidence>
<evidence type="ECO:0000313" key="11">
    <source>
        <dbReference type="Proteomes" id="UP000244173"/>
    </source>
</evidence>
<proteinExistence type="inferred from homology"/>
<dbReference type="PANTHER" id="PTHR30026">
    <property type="entry name" value="OUTER MEMBRANE PROTEIN TOLC"/>
    <property type="match status" value="1"/>
</dbReference>